<comment type="caution">
    <text evidence="2">The sequence shown here is derived from an EMBL/GenBank/DDBJ whole genome shotgun (WGS) entry which is preliminary data.</text>
</comment>
<organism evidence="2 3">
    <name type="scientific">Eumeta variegata</name>
    <name type="common">Bagworm moth</name>
    <name type="synonym">Eumeta japonica</name>
    <dbReference type="NCBI Taxonomy" id="151549"/>
    <lineage>
        <taxon>Eukaryota</taxon>
        <taxon>Metazoa</taxon>
        <taxon>Ecdysozoa</taxon>
        <taxon>Arthropoda</taxon>
        <taxon>Hexapoda</taxon>
        <taxon>Insecta</taxon>
        <taxon>Pterygota</taxon>
        <taxon>Neoptera</taxon>
        <taxon>Endopterygota</taxon>
        <taxon>Lepidoptera</taxon>
        <taxon>Glossata</taxon>
        <taxon>Ditrysia</taxon>
        <taxon>Tineoidea</taxon>
        <taxon>Psychidae</taxon>
        <taxon>Oiketicinae</taxon>
        <taxon>Eumeta</taxon>
    </lineage>
</organism>
<protein>
    <submittedName>
        <fullName evidence="2">Uncharacterized protein</fullName>
    </submittedName>
</protein>
<gene>
    <name evidence="2" type="ORF">EVAR_61497_1</name>
</gene>
<sequence>MKPRAEIAVQRGPQKLNSDRTADTTARERRARIHNISFYSSVFVSAAGPRRCGGARLELVSSRPVVYGG</sequence>
<accession>A0A4C2A3Z5</accession>
<feature type="compositionally biased region" description="Basic and acidic residues" evidence="1">
    <location>
        <begin position="17"/>
        <end position="26"/>
    </location>
</feature>
<dbReference type="Proteomes" id="UP000299102">
    <property type="component" value="Unassembled WGS sequence"/>
</dbReference>
<name>A0A4C2A3Z5_EUMVA</name>
<evidence type="ECO:0000256" key="1">
    <source>
        <dbReference type="SAM" id="MobiDB-lite"/>
    </source>
</evidence>
<evidence type="ECO:0000313" key="3">
    <source>
        <dbReference type="Proteomes" id="UP000299102"/>
    </source>
</evidence>
<proteinExistence type="predicted"/>
<dbReference type="AlphaFoldDB" id="A0A4C2A3Z5"/>
<dbReference type="EMBL" id="BGZK01002441">
    <property type="protein sequence ID" value="GBP93983.1"/>
    <property type="molecule type" value="Genomic_DNA"/>
</dbReference>
<keyword evidence="3" id="KW-1185">Reference proteome</keyword>
<reference evidence="2 3" key="1">
    <citation type="journal article" date="2019" name="Commun. Biol.">
        <title>The bagworm genome reveals a unique fibroin gene that provides high tensile strength.</title>
        <authorList>
            <person name="Kono N."/>
            <person name="Nakamura H."/>
            <person name="Ohtoshi R."/>
            <person name="Tomita M."/>
            <person name="Numata K."/>
            <person name="Arakawa K."/>
        </authorList>
    </citation>
    <scope>NUCLEOTIDE SEQUENCE [LARGE SCALE GENOMIC DNA]</scope>
</reference>
<feature type="region of interest" description="Disordered" evidence="1">
    <location>
        <begin position="1"/>
        <end position="26"/>
    </location>
</feature>
<evidence type="ECO:0000313" key="2">
    <source>
        <dbReference type="EMBL" id="GBP93983.1"/>
    </source>
</evidence>